<evidence type="ECO:0000313" key="2">
    <source>
        <dbReference type="Proteomes" id="UP001418222"/>
    </source>
</evidence>
<dbReference type="AlphaFoldDB" id="A0AAP0B618"/>
<sequence>MGDMTCKRKLIERVNLPRGLLPLNELEEGLSNFVQHLLVLKADMIDCIVYNNARNNYVKCRIVINMGAR</sequence>
<reference evidence="1 2" key="1">
    <citation type="journal article" date="2022" name="Nat. Plants">
        <title>Genomes of leafy and leafless Platanthera orchids illuminate the evolution of mycoheterotrophy.</title>
        <authorList>
            <person name="Li M.H."/>
            <person name="Liu K.W."/>
            <person name="Li Z."/>
            <person name="Lu H.C."/>
            <person name="Ye Q.L."/>
            <person name="Zhang D."/>
            <person name="Wang J.Y."/>
            <person name="Li Y.F."/>
            <person name="Zhong Z.M."/>
            <person name="Liu X."/>
            <person name="Yu X."/>
            <person name="Liu D.K."/>
            <person name="Tu X.D."/>
            <person name="Liu B."/>
            <person name="Hao Y."/>
            <person name="Liao X.Y."/>
            <person name="Jiang Y.T."/>
            <person name="Sun W.H."/>
            <person name="Chen J."/>
            <person name="Chen Y.Q."/>
            <person name="Ai Y."/>
            <person name="Zhai J.W."/>
            <person name="Wu S.S."/>
            <person name="Zhou Z."/>
            <person name="Hsiao Y.Y."/>
            <person name="Wu W.L."/>
            <person name="Chen Y.Y."/>
            <person name="Lin Y.F."/>
            <person name="Hsu J.L."/>
            <person name="Li C.Y."/>
            <person name="Wang Z.W."/>
            <person name="Zhao X."/>
            <person name="Zhong W.Y."/>
            <person name="Ma X.K."/>
            <person name="Ma L."/>
            <person name="Huang J."/>
            <person name="Chen G.Z."/>
            <person name="Huang M.Z."/>
            <person name="Huang L."/>
            <person name="Peng D.H."/>
            <person name="Luo Y.B."/>
            <person name="Zou S.Q."/>
            <person name="Chen S.P."/>
            <person name="Lan S."/>
            <person name="Tsai W.C."/>
            <person name="Van de Peer Y."/>
            <person name="Liu Z.J."/>
        </authorList>
    </citation>
    <scope>NUCLEOTIDE SEQUENCE [LARGE SCALE GENOMIC DNA]</scope>
    <source>
        <strain evidence="1">Lor287</strain>
    </source>
</reference>
<dbReference type="Proteomes" id="UP001418222">
    <property type="component" value="Unassembled WGS sequence"/>
</dbReference>
<name>A0AAP0B618_9ASPA</name>
<proteinExistence type="predicted"/>
<accession>A0AAP0B618</accession>
<dbReference type="EMBL" id="JBBWWQ010000015">
    <property type="protein sequence ID" value="KAK8929013.1"/>
    <property type="molecule type" value="Genomic_DNA"/>
</dbReference>
<comment type="caution">
    <text evidence="1">The sequence shown here is derived from an EMBL/GenBank/DDBJ whole genome shotgun (WGS) entry which is preliminary data.</text>
</comment>
<keyword evidence="2" id="KW-1185">Reference proteome</keyword>
<protein>
    <submittedName>
        <fullName evidence="1">Uncharacterized protein</fullName>
    </submittedName>
</protein>
<organism evidence="1 2">
    <name type="scientific">Platanthera zijinensis</name>
    <dbReference type="NCBI Taxonomy" id="2320716"/>
    <lineage>
        <taxon>Eukaryota</taxon>
        <taxon>Viridiplantae</taxon>
        <taxon>Streptophyta</taxon>
        <taxon>Embryophyta</taxon>
        <taxon>Tracheophyta</taxon>
        <taxon>Spermatophyta</taxon>
        <taxon>Magnoliopsida</taxon>
        <taxon>Liliopsida</taxon>
        <taxon>Asparagales</taxon>
        <taxon>Orchidaceae</taxon>
        <taxon>Orchidoideae</taxon>
        <taxon>Orchideae</taxon>
        <taxon>Orchidinae</taxon>
        <taxon>Platanthera</taxon>
    </lineage>
</organism>
<gene>
    <name evidence="1" type="ORF">KSP39_PZI017868</name>
</gene>
<evidence type="ECO:0000313" key="1">
    <source>
        <dbReference type="EMBL" id="KAK8929013.1"/>
    </source>
</evidence>